<dbReference type="EMBL" id="WBZB01000007">
    <property type="protein sequence ID" value="KAB3532734.1"/>
    <property type="molecule type" value="Genomic_DNA"/>
</dbReference>
<organism evidence="1 2">
    <name type="scientific">Alkaliphilus serpentinus</name>
    <dbReference type="NCBI Taxonomy" id="1482731"/>
    <lineage>
        <taxon>Bacteria</taxon>
        <taxon>Bacillati</taxon>
        <taxon>Bacillota</taxon>
        <taxon>Clostridia</taxon>
        <taxon>Peptostreptococcales</taxon>
        <taxon>Natronincolaceae</taxon>
        <taxon>Alkaliphilus</taxon>
    </lineage>
</organism>
<dbReference type="OrthoDB" id="1954408at2"/>
<reference evidence="1 2" key="1">
    <citation type="submission" date="2019-10" db="EMBL/GenBank/DDBJ databases">
        <title>Alkaliphilus serpentinus sp. nov. and Alkaliphilus pronyensis sp. nov., two novel anaerobic alkaliphilic species isolated from the serpentinized-hosted hydrothermal field of the Prony Bay (New Caledonia).</title>
        <authorList>
            <person name="Postec A."/>
        </authorList>
    </citation>
    <scope>NUCLEOTIDE SEQUENCE [LARGE SCALE GENOMIC DNA]</scope>
    <source>
        <strain evidence="1 2">LacT</strain>
    </source>
</reference>
<evidence type="ECO:0000313" key="2">
    <source>
        <dbReference type="Proteomes" id="UP000465601"/>
    </source>
</evidence>
<name>A0A833HR12_9FIRM</name>
<dbReference type="Proteomes" id="UP000465601">
    <property type="component" value="Unassembled WGS sequence"/>
</dbReference>
<protein>
    <submittedName>
        <fullName evidence="1">Uncharacterized protein</fullName>
    </submittedName>
</protein>
<dbReference type="RefSeq" id="WP_151864702.1">
    <property type="nucleotide sequence ID" value="NZ_WBZB01000007.1"/>
</dbReference>
<proteinExistence type="predicted"/>
<gene>
    <name evidence="1" type="ORF">F8153_02120</name>
</gene>
<keyword evidence="2" id="KW-1185">Reference proteome</keyword>
<dbReference type="AlphaFoldDB" id="A0A833HR12"/>
<comment type="caution">
    <text evidence="1">The sequence shown here is derived from an EMBL/GenBank/DDBJ whole genome shotgun (WGS) entry which is preliminary data.</text>
</comment>
<accession>A0A833HR12</accession>
<evidence type="ECO:0000313" key="1">
    <source>
        <dbReference type="EMBL" id="KAB3532734.1"/>
    </source>
</evidence>
<sequence length="101" mass="12301">MVEFRTKEEIQNLYVRRYDQLDVFALEELGREYDHFMKDLKNCKSREEVMEFFENKIHINEQRFRKSSNIGSVESSPCKDFYTLLASYGMIVFFRDHIIKE</sequence>